<gene>
    <name evidence="3" type="ORF">GCM10010492_43930</name>
</gene>
<feature type="transmembrane region" description="Helical" evidence="2">
    <location>
        <begin position="235"/>
        <end position="256"/>
    </location>
</feature>
<evidence type="ECO:0000313" key="4">
    <source>
        <dbReference type="Proteomes" id="UP001500416"/>
    </source>
</evidence>
<feature type="compositionally biased region" description="Basic and acidic residues" evidence="1">
    <location>
        <begin position="732"/>
        <end position="744"/>
    </location>
</feature>
<feature type="transmembrane region" description="Helical" evidence="2">
    <location>
        <begin position="413"/>
        <end position="431"/>
    </location>
</feature>
<accession>A0ABN0U634</accession>
<protein>
    <recommendedName>
        <fullName evidence="5">YfhO family protein</fullName>
    </recommendedName>
</protein>
<feature type="transmembrane region" description="Helical" evidence="2">
    <location>
        <begin position="21"/>
        <end position="40"/>
    </location>
</feature>
<dbReference type="Proteomes" id="UP001500416">
    <property type="component" value="Unassembled WGS sequence"/>
</dbReference>
<keyword evidence="2" id="KW-1133">Transmembrane helix</keyword>
<feature type="transmembrane region" description="Helical" evidence="2">
    <location>
        <begin position="140"/>
        <end position="158"/>
    </location>
</feature>
<evidence type="ECO:0008006" key="5">
    <source>
        <dbReference type="Google" id="ProtNLM"/>
    </source>
</evidence>
<keyword evidence="2" id="KW-0472">Membrane</keyword>
<evidence type="ECO:0000256" key="1">
    <source>
        <dbReference type="SAM" id="MobiDB-lite"/>
    </source>
</evidence>
<feature type="transmembrane region" description="Helical" evidence="2">
    <location>
        <begin position="190"/>
        <end position="206"/>
    </location>
</feature>
<feature type="transmembrane region" description="Helical" evidence="2">
    <location>
        <begin position="212"/>
        <end position="228"/>
    </location>
</feature>
<sequence>MTAAVTRPAEGDQRPGRAGRLTPPLTMIGLVLLGAAMPLYRNSVFYYWDDTAAVAVPVWQRMGEAIGQGRFPLLELDMWRGGNFAAEVATGMWNPVEVLLAILTERIDNVAVAITVVKLVFLVMFSLGTYLLAREYGAKPWVAAAVGAAIPLSGYVLFMDGTSWINGIITYGFMPYVWWTARRTARAGKSAVWVVVAGYLACTTGNPYELVSMGLCILAVMIEAWLVFDRKRVLNLMAAGAAVVLLNVIVYLPFALTASVSYRRDSRTLNDGFLAPQLQDFLAMSNPALQPMVNIWSGLTPTFPALYLAWFVLPLVPWLRWRVLKERRRELMGLYFYTAAYTLLVLGPSQLSVFRWPMRLVPFLFLPLVVGWAVVASQGLQRTGFRARMIASLAIVAVGGYLGWAALPSTDRRQTVTAVLVAVMVVLLVKVGVDRFKGFAVMAVGTLAFLAAQLYWFPGNYSVTDYRFPTSEKLLEERFSKRYEGMTIQIADLGKVDPNDKHPDGAYRDLTFGSNYSLAGVETLTAYSGVGFNAMDAAMCTAYQGSTWCPEAWSSLWKTPAGADRPLADLLRAQTVVVQNTLIDTRDFPAPAGWRKAESTNRVVVWERVDPLPYSGGRLSSAPSGVRIESDRMTGDVAEEVRFSGADGGSLVFARLAWPGYEATIDGKAVPVRLGPAGLVTVDLPAGVDSGTLKLDWVMPGLGAGLISGAAGLLITLVLGVADVVGRRRRKRDEPTTDRPEAGKSGEQAPLPVGAGEQQ</sequence>
<feature type="transmembrane region" description="Helical" evidence="2">
    <location>
        <begin position="438"/>
        <end position="457"/>
    </location>
</feature>
<feature type="transmembrane region" description="Helical" evidence="2">
    <location>
        <begin position="164"/>
        <end position="181"/>
    </location>
</feature>
<proteinExistence type="predicted"/>
<feature type="region of interest" description="Disordered" evidence="1">
    <location>
        <begin position="728"/>
        <end position="759"/>
    </location>
</feature>
<keyword evidence="4" id="KW-1185">Reference proteome</keyword>
<name>A0ABN0U634_9PSEU</name>
<dbReference type="RefSeq" id="WP_343935717.1">
    <property type="nucleotide sequence ID" value="NZ_BAAABU010000009.1"/>
</dbReference>
<feature type="transmembrane region" description="Helical" evidence="2">
    <location>
        <begin position="389"/>
        <end position="407"/>
    </location>
</feature>
<feature type="transmembrane region" description="Helical" evidence="2">
    <location>
        <begin position="697"/>
        <end position="722"/>
    </location>
</feature>
<evidence type="ECO:0000313" key="3">
    <source>
        <dbReference type="EMBL" id="GAA0240000.1"/>
    </source>
</evidence>
<dbReference type="EMBL" id="BAAABU010000009">
    <property type="protein sequence ID" value="GAA0240000.1"/>
    <property type="molecule type" value="Genomic_DNA"/>
</dbReference>
<feature type="transmembrane region" description="Helical" evidence="2">
    <location>
        <begin position="360"/>
        <end position="377"/>
    </location>
</feature>
<feature type="transmembrane region" description="Helical" evidence="2">
    <location>
        <begin position="293"/>
        <end position="313"/>
    </location>
</feature>
<feature type="region of interest" description="Disordered" evidence="1">
    <location>
        <begin position="1"/>
        <end position="20"/>
    </location>
</feature>
<keyword evidence="2" id="KW-0812">Transmembrane</keyword>
<evidence type="ECO:0000256" key="2">
    <source>
        <dbReference type="SAM" id="Phobius"/>
    </source>
</evidence>
<feature type="transmembrane region" description="Helical" evidence="2">
    <location>
        <begin position="110"/>
        <end position="133"/>
    </location>
</feature>
<feature type="transmembrane region" description="Helical" evidence="2">
    <location>
        <begin position="334"/>
        <end position="354"/>
    </location>
</feature>
<reference evidence="3 4" key="1">
    <citation type="journal article" date="2019" name="Int. J. Syst. Evol. Microbiol.">
        <title>The Global Catalogue of Microorganisms (GCM) 10K type strain sequencing project: providing services to taxonomists for standard genome sequencing and annotation.</title>
        <authorList>
            <consortium name="The Broad Institute Genomics Platform"/>
            <consortium name="The Broad Institute Genome Sequencing Center for Infectious Disease"/>
            <person name="Wu L."/>
            <person name="Ma J."/>
        </authorList>
    </citation>
    <scope>NUCLEOTIDE SEQUENCE [LARGE SCALE GENOMIC DNA]</scope>
    <source>
        <strain evidence="3 4">JCM 3380</strain>
    </source>
</reference>
<comment type="caution">
    <text evidence="3">The sequence shown here is derived from an EMBL/GenBank/DDBJ whole genome shotgun (WGS) entry which is preliminary data.</text>
</comment>
<organism evidence="3 4">
    <name type="scientific">Saccharothrix mutabilis subsp. mutabilis</name>
    <dbReference type="NCBI Taxonomy" id="66855"/>
    <lineage>
        <taxon>Bacteria</taxon>
        <taxon>Bacillati</taxon>
        <taxon>Actinomycetota</taxon>
        <taxon>Actinomycetes</taxon>
        <taxon>Pseudonocardiales</taxon>
        <taxon>Pseudonocardiaceae</taxon>
        <taxon>Saccharothrix</taxon>
    </lineage>
</organism>